<dbReference type="AlphaFoldDB" id="A0A811Y5K1"/>
<keyword evidence="4" id="KW-1185">Reference proteome</keyword>
<comment type="caution">
    <text evidence="3">The sequence shown here is derived from an EMBL/GenBank/DDBJ whole genome shotgun (WGS) entry which is preliminary data.</text>
</comment>
<feature type="compositionally biased region" description="Polar residues" evidence="1">
    <location>
        <begin position="255"/>
        <end position="266"/>
    </location>
</feature>
<evidence type="ECO:0000256" key="1">
    <source>
        <dbReference type="SAM" id="MobiDB-lite"/>
    </source>
</evidence>
<name>A0A811Y5K1_NYCPR</name>
<gene>
    <name evidence="3" type="ORF">NYPRO_LOCUS5664</name>
</gene>
<dbReference type="PRINTS" id="PR01217">
    <property type="entry name" value="PRICHEXTENSN"/>
</dbReference>
<dbReference type="InterPro" id="IPR010999">
    <property type="entry name" value="Retrovr_matrix"/>
</dbReference>
<dbReference type="PANTHER" id="PTHR33166">
    <property type="entry name" value="GAG_P30 DOMAIN-CONTAINING PROTEIN"/>
    <property type="match status" value="1"/>
</dbReference>
<accession>A0A811Y5K1</accession>
<dbReference type="Proteomes" id="UP000645828">
    <property type="component" value="Unassembled WGS sequence"/>
</dbReference>
<dbReference type="InterPro" id="IPR036946">
    <property type="entry name" value="G_retro_matrix_sf"/>
</dbReference>
<dbReference type="InterPro" id="IPR008919">
    <property type="entry name" value="Retrov_capsid_N"/>
</dbReference>
<dbReference type="Pfam" id="PF02093">
    <property type="entry name" value="Gag_p30"/>
    <property type="match status" value="1"/>
</dbReference>
<evidence type="ECO:0000313" key="3">
    <source>
        <dbReference type="EMBL" id="CAD7672869.1"/>
    </source>
</evidence>
<dbReference type="EMBL" id="CAJHUB010000669">
    <property type="protein sequence ID" value="CAD7672869.1"/>
    <property type="molecule type" value="Genomic_DNA"/>
</dbReference>
<feature type="compositionally biased region" description="Pro residues" evidence="1">
    <location>
        <begin position="198"/>
        <end position="225"/>
    </location>
</feature>
<dbReference type="Gene3D" id="1.10.150.180">
    <property type="entry name" value="Gamma-retroviral matrix domain"/>
    <property type="match status" value="1"/>
</dbReference>
<evidence type="ECO:0000259" key="2">
    <source>
        <dbReference type="Pfam" id="PF02093"/>
    </source>
</evidence>
<feature type="compositionally biased region" description="Low complexity" evidence="1">
    <location>
        <begin position="180"/>
        <end position="193"/>
    </location>
</feature>
<reference evidence="3" key="1">
    <citation type="submission" date="2020-12" db="EMBL/GenBank/DDBJ databases">
        <authorList>
            <consortium name="Molecular Ecology Group"/>
        </authorList>
    </citation>
    <scope>NUCLEOTIDE SEQUENCE</scope>
    <source>
        <strain evidence="3">TBG_1078</strain>
    </source>
</reference>
<dbReference type="InterPro" id="IPR003036">
    <property type="entry name" value="Gag_P30"/>
</dbReference>
<feature type="domain" description="Core shell protein Gag P30" evidence="2">
    <location>
        <begin position="303"/>
        <end position="472"/>
    </location>
</feature>
<dbReference type="SUPFAM" id="SSF47836">
    <property type="entry name" value="Retroviral matrix proteins"/>
    <property type="match status" value="1"/>
</dbReference>
<feature type="compositionally biased region" description="Polar residues" evidence="1">
    <location>
        <begin position="227"/>
        <end position="236"/>
    </location>
</feature>
<feature type="region of interest" description="Disordered" evidence="1">
    <location>
        <begin position="164"/>
        <end position="267"/>
    </location>
</feature>
<dbReference type="SUPFAM" id="SSF47943">
    <property type="entry name" value="Retrovirus capsid protein, N-terminal core domain"/>
    <property type="match status" value="1"/>
</dbReference>
<organism evidence="3 4">
    <name type="scientific">Nyctereutes procyonoides</name>
    <name type="common">Raccoon dog</name>
    <name type="synonym">Canis procyonoides</name>
    <dbReference type="NCBI Taxonomy" id="34880"/>
    <lineage>
        <taxon>Eukaryota</taxon>
        <taxon>Metazoa</taxon>
        <taxon>Chordata</taxon>
        <taxon>Craniata</taxon>
        <taxon>Vertebrata</taxon>
        <taxon>Euteleostomi</taxon>
        <taxon>Mammalia</taxon>
        <taxon>Eutheria</taxon>
        <taxon>Laurasiatheria</taxon>
        <taxon>Carnivora</taxon>
        <taxon>Caniformia</taxon>
        <taxon>Canidae</taxon>
        <taxon>Nyctereutes</taxon>
    </lineage>
</organism>
<dbReference type="Gene3D" id="1.10.375.10">
    <property type="entry name" value="Human Immunodeficiency Virus Type 1 Capsid Protein"/>
    <property type="match status" value="1"/>
</dbReference>
<dbReference type="GO" id="GO:0019068">
    <property type="term" value="P:virion assembly"/>
    <property type="evidence" value="ECO:0007669"/>
    <property type="project" value="InterPro"/>
</dbReference>
<sequence>MEDISNWVKMADIPAKAAVTTTSSPVASGAPKNRETSPFCGRYTPLSPSAVQHRTKGRSPPWSELVGEAAMGTSQSKTDPKTPLGGASYSIVAWPQYQLDNQSQWPREGTFDCQVLTDLDNLCRCQGKWSEVPYVQAFWTLRSRPSLCSLCSTSQVLLARSPPLTLLSTSPKDPDPSARSPLSEPPENLSSPSVRAPLLPPPPPYHTPVPQPPVPLVPQQNPNPTPISLTPTTPETPQLKATAEPTPQEDPLTSPPISTRTGSHNPSPDLVCPLQEVAGAEGVVRVHAPFSFQDLSQIVKCLGSFSANPDNFIKEFQYLAQVYDLTWHDLHVVQTTTLTTEERKHIQAAAREHGDQVHLTDATMPVGTQVVPAGEPGWDYQNGQAGAGIGTTWSSISLPACGQPPTRQSIMTKIREIIQTLDKNPAMFLSRLTEALTQYTLLDPASLAGATVLATHLISQSAPDIRKKLKRPRGTADAHL</sequence>
<evidence type="ECO:0000313" key="4">
    <source>
        <dbReference type="Proteomes" id="UP000645828"/>
    </source>
</evidence>
<feature type="region of interest" description="Disordered" evidence="1">
    <location>
        <begin position="19"/>
        <end position="64"/>
    </location>
</feature>
<proteinExistence type="predicted"/>
<dbReference type="InterPro" id="IPR050462">
    <property type="entry name" value="Retroviral_Gag-Pol_poly"/>
</dbReference>
<protein>
    <submittedName>
        <fullName evidence="3">(raccoon dog) hypothetical protein</fullName>
    </submittedName>
</protein>